<sequence>MPVLPFEAPKFHPQESSKHEPLIRSVPPKVSNVLNTPTTQELSTEHSPLRNQTKIMTPNREAKKSAGSQENKSQVIEESPVLIKKPSPMYPKAIHKTPTRQNYKENYNCNSLHSSDFKTSNYSLSQETLNFGMRRPSPILTSPGTSVEKATKKKKLKGLFDSDSEEEEIGFLKDFKKSVQSIDKSQTETRQSISDSDFSASEESEISVDDKDEKEEINVSKERKELSISESKDELNVSERREELNVSETLSDWYFLVTNNEPRVIEWFLELLAYRG</sequence>
<feature type="region of interest" description="Disordered" evidence="1">
    <location>
        <begin position="1"/>
        <end position="105"/>
    </location>
</feature>
<feature type="compositionally biased region" description="Basic and acidic residues" evidence="1">
    <location>
        <begin position="9"/>
        <end position="22"/>
    </location>
</feature>
<feature type="compositionally biased region" description="Basic and acidic residues" evidence="1">
    <location>
        <begin position="208"/>
        <end position="234"/>
    </location>
</feature>
<feature type="compositionally biased region" description="Polar residues" evidence="1">
    <location>
        <begin position="32"/>
        <end position="42"/>
    </location>
</feature>
<evidence type="ECO:0000313" key="2">
    <source>
        <dbReference type="EMBL" id="RKP18690.1"/>
    </source>
</evidence>
<evidence type="ECO:0000256" key="1">
    <source>
        <dbReference type="SAM" id="MobiDB-lite"/>
    </source>
</evidence>
<dbReference type="AlphaFoldDB" id="A0A4P9YJS5"/>
<dbReference type="Proteomes" id="UP000281549">
    <property type="component" value="Unassembled WGS sequence"/>
</dbReference>
<organism evidence="2 3">
    <name type="scientific">Rozella allomycis (strain CSF55)</name>
    <dbReference type="NCBI Taxonomy" id="988480"/>
    <lineage>
        <taxon>Eukaryota</taxon>
        <taxon>Fungi</taxon>
        <taxon>Fungi incertae sedis</taxon>
        <taxon>Cryptomycota</taxon>
        <taxon>Cryptomycota incertae sedis</taxon>
        <taxon>Rozella</taxon>
    </lineage>
</organism>
<feature type="region of interest" description="Disordered" evidence="1">
    <location>
        <begin position="180"/>
        <end position="234"/>
    </location>
</feature>
<dbReference type="EMBL" id="ML005393">
    <property type="protein sequence ID" value="RKP18690.1"/>
    <property type="molecule type" value="Genomic_DNA"/>
</dbReference>
<feature type="compositionally biased region" description="Polar residues" evidence="1">
    <location>
        <begin position="180"/>
        <end position="191"/>
    </location>
</feature>
<protein>
    <submittedName>
        <fullName evidence="2">Uncharacterized protein</fullName>
    </submittedName>
</protein>
<evidence type="ECO:0000313" key="3">
    <source>
        <dbReference type="Proteomes" id="UP000281549"/>
    </source>
</evidence>
<gene>
    <name evidence="2" type="ORF">ROZALSC1DRAFT_22980</name>
</gene>
<proteinExistence type="predicted"/>
<feature type="compositionally biased region" description="Polar residues" evidence="1">
    <location>
        <begin position="66"/>
        <end position="76"/>
    </location>
</feature>
<reference evidence="3" key="1">
    <citation type="journal article" date="2018" name="Nat. Microbiol.">
        <title>Leveraging single-cell genomics to expand the fungal tree of life.</title>
        <authorList>
            <person name="Ahrendt S.R."/>
            <person name="Quandt C.A."/>
            <person name="Ciobanu D."/>
            <person name="Clum A."/>
            <person name="Salamov A."/>
            <person name="Andreopoulos B."/>
            <person name="Cheng J.F."/>
            <person name="Woyke T."/>
            <person name="Pelin A."/>
            <person name="Henrissat B."/>
            <person name="Reynolds N.K."/>
            <person name="Benny G.L."/>
            <person name="Smith M.E."/>
            <person name="James T.Y."/>
            <person name="Grigoriev I.V."/>
        </authorList>
    </citation>
    <scope>NUCLEOTIDE SEQUENCE [LARGE SCALE GENOMIC DNA]</scope>
    <source>
        <strain evidence="3">CSF55</strain>
    </source>
</reference>
<accession>A0A4P9YJS5</accession>
<name>A0A4P9YJS5_ROZAC</name>